<proteinExistence type="predicted"/>
<dbReference type="Proteomes" id="UP000801492">
    <property type="component" value="Unassembled WGS sequence"/>
</dbReference>
<comment type="caution">
    <text evidence="2">The sequence shown here is derived from an EMBL/GenBank/DDBJ whole genome shotgun (WGS) entry which is preliminary data.</text>
</comment>
<evidence type="ECO:0000313" key="3">
    <source>
        <dbReference type="Proteomes" id="UP000801492"/>
    </source>
</evidence>
<protein>
    <submittedName>
        <fullName evidence="2">Uncharacterized protein</fullName>
    </submittedName>
</protein>
<gene>
    <name evidence="2" type="ORF">ILUMI_06799</name>
</gene>
<feature type="chain" id="PRO_5035466121" evidence="1">
    <location>
        <begin position="20"/>
        <end position="119"/>
    </location>
</feature>
<feature type="signal peptide" evidence="1">
    <location>
        <begin position="1"/>
        <end position="19"/>
    </location>
</feature>
<evidence type="ECO:0000313" key="2">
    <source>
        <dbReference type="EMBL" id="KAF2899377.1"/>
    </source>
</evidence>
<accession>A0A8K0DAF6</accession>
<dbReference type="EMBL" id="VTPC01002848">
    <property type="protein sequence ID" value="KAF2899377.1"/>
    <property type="molecule type" value="Genomic_DNA"/>
</dbReference>
<organism evidence="2 3">
    <name type="scientific">Ignelater luminosus</name>
    <name type="common">Cucubano</name>
    <name type="synonym">Pyrophorus luminosus</name>
    <dbReference type="NCBI Taxonomy" id="2038154"/>
    <lineage>
        <taxon>Eukaryota</taxon>
        <taxon>Metazoa</taxon>
        <taxon>Ecdysozoa</taxon>
        <taxon>Arthropoda</taxon>
        <taxon>Hexapoda</taxon>
        <taxon>Insecta</taxon>
        <taxon>Pterygota</taxon>
        <taxon>Neoptera</taxon>
        <taxon>Endopterygota</taxon>
        <taxon>Coleoptera</taxon>
        <taxon>Polyphaga</taxon>
        <taxon>Elateriformia</taxon>
        <taxon>Elateroidea</taxon>
        <taxon>Elateridae</taxon>
        <taxon>Agrypninae</taxon>
        <taxon>Pyrophorini</taxon>
        <taxon>Ignelater</taxon>
    </lineage>
</organism>
<name>A0A8K0DAF6_IGNLU</name>
<feature type="non-terminal residue" evidence="2">
    <location>
        <position position="119"/>
    </location>
</feature>
<evidence type="ECO:0000256" key="1">
    <source>
        <dbReference type="SAM" id="SignalP"/>
    </source>
</evidence>
<reference evidence="2" key="1">
    <citation type="submission" date="2019-08" db="EMBL/GenBank/DDBJ databases">
        <title>The genome of the North American firefly Photinus pyralis.</title>
        <authorList>
            <consortium name="Photinus pyralis genome working group"/>
            <person name="Fallon T.R."/>
            <person name="Sander Lower S.E."/>
            <person name="Weng J.-K."/>
        </authorList>
    </citation>
    <scope>NUCLEOTIDE SEQUENCE</scope>
    <source>
        <strain evidence="2">TRF0915ILg1</strain>
        <tissue evidence="2">Whole body</tissue>
    </source>
</reference>
<sequence length="119" mass="13371">MLLIIVLISIASYITDCTSHNSTCFYDPNTFTDIACSNIASIGQLQDKINDTLHPYGPVEELIKVLKLGRCILSNLTINSLRFLPNLEEITVSDSNITRIAYEEVNHLPENTRSNDRTE</sequence>
<dbReference type="AlphaFoldDB" id="A0A8K0DAF6"/>
<keyword evidence="3" id="KW-1185">Reference proteome</keyword>
<keyword evidence="1" id="KW-0732">Signal</keyword>